<sequence length="301" mass="30675">MNARSPARARHAVTLALTAALALAGSHAHADKQACAAAYERAQDLRRKGRLLDAREALIACSQPSCPAAAVADCGPWLAEVEQSLPSVVIAARDMRGRDRLDVRVLVDGRLVAPALDGKAVPVDPGTHTFRYEPAGGPAIEERVLIREGEKNRRLTVTLGAPPAGDHALAPHAERRASPAEGRSPDAPASSVPALVWVFGGAGVAGLAVFAAAGAMSLGAEADLRASCAPRCAAGDVNAIRVQHAVADVGLGVGVLSLGAAAWLYVTRPAAAAPPKGRSAAPRPVVRPFLAGAAAGLEGTF</sequence>
<dbReference type="Proteomes" id="UP000238348">
    <property type="component" value="Chromosome"/>
</dbReference>
<feature type="signal peptide" evidence="3">
    <location>
        <begin position="1"/>
        <end position="30"/>
    </location>
</feature>
<evidence type="ECO:0000256" key="1">
    <source>
        <dbReference type="SAM" id="MobiDB-lite"/>
    </source>
</evidence>
<gene>
    <name evidence="4" type="ORF">SOCE26_061050</name>
</gene>
<dbReference type="EMBL" id="CP012673">
    <property type="protein sequence ID" value="AUX44639.1"/>
    <property type="molecule type" value="Genomic_DNA"/>
</dbReference>
<keyword evidence="3" id="KW-0732">Signal</keyword>
<evidence type="ECO:0000313" key="4">
    <source>
        <dbReference type="EMBL" id="AUX44639.1"/>
    </source>
</evidence>
<dbReference type="RefSeq" id="WP_104983136.1">
    <property type="nucleotide sequence ID" value="NZ_CP012673.1"/>
</dbReference>
<dbReference type="AlphaFoldDB" id="A0A2L0EZH3"/>
<name>A0A2L0EZH3_SORCE</name>
<accession>A0A2L0EZH3</accession>
<feature type="chain" id="PRO_5014629755" description="PEGA domain-containing protein" evidence="3">
    <location>
        <begin position="31"/>
        <end position="301"/>
    </location>
</feature>
<feature type="transmembrane region" description="Helical" evidence="2">
    <location>
        <begin position="194"/>
        <end position="215"/>
    </location>
</feature>
<keyword evidence="2" id="KW-0472">Membrane</keyword>
<evidence type="ECO:0000313" key="5">
    <source>
        <dbReference type="Proteomes" id="UP000238348"/>
    </source>
</evidence>
<keyword evidence="2" id="KW-0812">Transmembrane</keyword>
<reference evidence="4 5" key="1">
    <citation type="submission" date="2015-09" db="EMBL/GenBank/DDBJ databases">
        <title>Sorangium comparison.</title>
        <authorList>
            <person name="Zaburannyi N."/>
            <person name="Bunk B."/>
            <person name="Overmann J."/>
            <person name="Mueller R."/>
        </authorList>
    </citation>
    <scope>NUCLEOTIDE SEQUENCE [LARGE SCALE GENOMIC DNA]</scope>
    <source>
        <strain evidence="4 5">So ce26</strain>
    </source>
</reference>
<protein>
    <recommendedName>
        <fullName evidence="6">PEGA domain-containing protein</fullName>
    </recommendedName>
</protein>
<proteinExistence type="predicted"/>
<evidence type="ECO:0008006" key="6">
    <source>
        <dbReference type="Google" id="ProtNLM"/>
    </source>
</evidence>
<evidence type="ECO:0000256" key="3">
    <source>
        <dbReference type="SAM" id="SignalP"/>
    </source>
</evidence>
<feature type="region of interest" description="Disordered" evidence="1">
    <location>
        <begin position="158"/>
        <end position="186"/>
    </location>
</feature>
<keyword evidence="2" id="KW-1133">Transmembrane helix</keyword>
<organism evidence="4 5">
    <name type="scientific">Sorangium cellulosum</name>
    <name type="common">Polyangium cellulosum</name>
    <dbReference type="NCBI Taxonomy" id="56"/>
    <lineage>
        <taxon>Bacteria</taxon>
        <taxon>Pseudomonadati</taxon>
        <taxon>Myxococcota</taxon>
        <taxon>Polyangia</taxon>
        <taxon>Polyangiales</taxon>
        <taxon>Polyangiaceae</taxon>
        <taxon>Sorangium</taxon>
    </lineage>
</organism>
<evidence type="ECO:0000256" key="2">
    <source>
        <dbReference type="SAM" id="Phobius"/>
    </source>
</evidence>
<dbReference type="OrthoDB" id="5509648at2"/>